<feature type="region of interest" description="Disordered" evidence="1">
    <location>
        <begin position="1"/>
        <end position="70"/>
    </location>
</feature>
<proteinExistence type="predicted"/>
<reference evidence="2 3" key="1">
    <citation type="submission" date="2019-06" db="EMBL/GenBank/DDBJ databases">
        <title>Sequencing the genomes of 1000 actinobacteria strains.</title>
        <authorList>
            <person name="Klenk H.-P."/>
        </authorList>
    </citation>
    <scope>NUCLEOTIDE SEQUENCE [LARGE SCALE GENOMIC DNA]</scope>
    <source>
        <strain evidence="2 3">DSM 46837</strain>
    </source>
</reference>
<dbReference type="RefSeq" id="WP_142023829.1">
    <property type="nucleotide sequence ID" value="NZ_VFQE01000001.1"/>
</dbReference>
<feature type="compositionally biased region" description="Basic and acidic residues" evidence="1">
    <location>
        <begin position="60"/>
        <end position="70"/>
    </location>
</feature>
<dbReference type="OrthoDB" id="5195999at2"/>
<keyword evidence="3" id="KW-1185">Reference proteome</keyword>
<dbReference type="Proteomes" id="UP000319865">
    <property type="component" value="Unassembled WGS sequence"/>
</dbReference>
<accession>A0A543PAC8</accession>
<evidence type="ECO:0000256" key="1">
    <source>
        <dbReference type="SAM" id="MobiDB-lite"/>
    </source>
</evidence>
<protein>
    <submittedName>
        <fullName evidence="2">Uncharacterized protein</fullName>
    </submittedName>
</protein>
<organism evidence="2 3">
    <name type="scientific">Blastococcus colisei</name>
    <dbReference type="NCBI Taxonomy" id="1564162"/>
    <lineage>
        <taxon>Bacteria</taxon>
        <taxon>Bacillati</taxon>
        <taxon>Actinomycetota</taxon>
        <taxon>Actinomycetes</taxon>
        <taxon>Geodermatophilales</taxon>
        <taxon>Geodermatophilaceae</taxon>
        <taxon>Blastococcus</taxon>
    </lineage>
</organism>
<name>A0A543PAC8_9ACTN</name>
<evidence type="ECO:0000313" key="2">
    <source>
        <dbReference type="EMBL" id="TQN41038.1"/>
    </source>
</evidence>
<feature type="compositionally biased region" description="Basic and acidic residues" evidence="1">
    <location>
        <begin position="33"/>
        <end position="51"/>
    </location>
</feature>
<sequence length="70" mass="7313">MTDPTGSDRIQQDVPTSPTGNDGISGSSFDDVPLTREEAVERDSAHDDEQPAKPGSDVGLLDRADPDGSS</sequence>
<feature type="compositionally biased region" description="Polar residues" evidence="1">
    <location>
        <begin position="1"/>
        <end position="28"/>
    </location>
</feature>
<comment type="caution">
    <text evidence="2">The sequence shown here is derived from an EMBL/GenBank/DDBJ whole genome shotgun (WGS) entry which is preliminary data.</text>
</comment>
<dbReference type="AlphaFoldDB" id="A0A543PAC8"/>
<dbReference type="EMBL" id="VFQE01000001">
    <property type="protein sequence ID" value="TQN41038.1"/>
    <property type="molecule type" value="Genomic_DNA"/>
</dbReference>
<gene>
    <name evidence="2" type="ORF">FHU33_0390</name>
</gene>
<evidence type="ECO:0000313" key="3">
    <source>
        <dbReference type="Proteomes" id="UP000319865"/>
    </source>
</evidence>